<evidence type="ECO:0000256" key="2">
    <source>
        <dbReference type="ARBA" id="ARBA00022679"/>
    </source>
</evidence>
<evidence type="ECO:0000313" key="5">
    <source>
        <dbReference type="EMBL" id="TGN47903.1"/>
    </source>
</evidence>
<evidence type="ECO:0000256" key="1">
    <source>
        <dbReference type="ARBA" id="ARBA00022603"/>
    </source>
</evidence>
<comment type="similarity">
    <text evidence="4">Belongs to the class I-like SAM-binding methyltransferase superfamily. RNA M5U methyltransferase family.</text>
</comment>
<dbReference type="PANTHER" id="PTHR11061:SF49">
    <property type="entry name" value="23S RRNA (URACIL(1939)-C(5))-METHYLTRANSFERASE RLMD"/>
    <property type="match status" value="1"/>
</dbReference>
<keyword evidence="6" id="KW-1185">Reference proteome</keyword>
<organism evidence="5 6">
    <name type="scientific">Paracoccus liaowanqingii</name>
    <dbReference type="NCBI Taxonomy" id="2560053"/>
    <lineage>
        <taxon>Bacteria</taxon>
        <taxon>Pseudomonadati</taxon>
        <taxon>Pseudomonadota</taxon>
        <taxon>Alphaproteobacteria</taxon>
        <taxon>Rhodobacterales</taxon>
        <taxon>Paracoccaceae</taxon>
        <taxon>Paracoccus</taxon>
    </lineage>
</organism>
<dbReference type="SUPFAM" id="SSF53335">
    <property type="entry name" value="S-adenosyl-L-methionine-dependent methyltransferases"/>
    <property type="match status" value="1"/>
</dbReference>
<keyword evidence="2 4" id="KW-0808">Transferase</keyword>
<dbReference type="Proteomes" id="UP000297972">
    <property type="component" value="Unassembled WGS sequence"/>
</dbReference>
<dbReference type="GO" id="GO:0070475">
    <property type="term" value="P:rRNA base methylation"/>
    <property type="evidence" value="ECO:0007669"/>
    <property type="project" value="TreeGrafter"/>
</dbReference>
<feature type="binding site" evidence="4">
    <location>
        <position position="33"/>
    </location>
    <ligand>
        <name>S-adenosyl-L-methionine</name>
        <dbReference type="ChEBI" id="CHEBI:59789"/>
    </ligand>
</feature>
<keyword evidence="3 4" id="KW-0949">S-adenosyl-L-methionine</keyword>
<proteinExistence type="inferred from homology"/>
<feature type="active site" description="Nucleophile" evidence="4">
    <location>
        <position position="107"/>
    </location>
</feature>
<dbReference type="AlphaFoldDB" id="A0A4Z1BW94"/>
<gene>
    <name evidence="5" type="ORF">E4L95_18945</name>
</gene>
<evidence type="ECO:0000256" key="4">
    <source>
        <dbReference type="PROSITE-ProRule" id="PRU01024"/>
    </source>
</evidence>
<name>A0A4Z1BW94_9RHOB</name>
<keyword evidence="1 4" id="KW-0489">Methyltransferase</keyword>
<dbReference type="InterPro" id="IPR010280">
    <property type="entry name" value="U5_MeTrfase_fam"/>
</dbReference>
<accession>A0A4Z1BW94</accession>
<protein>
    <submittedName>
        <fullName evidence="5">Class I SAM-dependent RNA methyltransferase</fullName>
    </submittedName>
</protein>
<evidence type="ECO:0000256" key="3">
    <source>
        <dbReference type="ARBA" id="ARBA00022691"/>
    </source>
</evidence>
<dbReference type="Gene3D" id="3.40.50.150">
    <property type="entry name" value="Vaccinia Virus protein VP39"/>
    <property type="match status" value="1"/>
</dbReference>
<comment type="caution">
    <text evidence="5">The sequence shown here is derived from an EMBL/GenBank/DDBJ whole genome shotgun (WGS) entry which is preliminary data.</text>
</comment>
<dbReference type="GO" id="GO:0070041">
    <property type="term" value="F:rRNA (uridine-C5-)-methyltransferase activity"/>
    <property type="evidence" value="ECO:0007669"/>
    <property type="project" value="TreeGrafter"/>
</dbReference>
<feature type="binding site" evidence="4">
    <location>
        <position position="13"/>
    </location>
    <ligand>
        <name>S-adenosyl-L-methionine</name>
        <dbReference type="ChEBI" id="CHEBI:59789"/>
    </ligand>
</feature>
<feature type="non-terminal residue" evidence="5">
    <location>
        <position position="1"/>
    </location>
</feature>
<dbReference type="PROSITE" id="PS51687">
    <property type="entry name" value="SAM_MT_RNA_M5U"/>
    <property type="match status" value="1"/>
</dbReference>
<comment type="caution">
    <text evidence="4">Lacks conserved residue(s) required for the propagation of feature annotation.</text>
</comment>
<dbReference type="EMBL" id="SRPG01000279">
    <property type="protein sequence ID" value="TGN47903.1"/>
    <property type="molecule type" value="Genomic_DNA"/>
</dbReference>
<dbReference type="Pfam" id="PF05958">
    <property type="entry name" value="tRNA_U5-meth_tr"/>
    <property type="match status" value="1"/>
</dbReference>
<dbReference type="InterPro" id="IPR029063">
    <property type="entry name" value="SAM-dependent_MTases_sf"/>
</dbReference>
<dbReference type="PANTHER" id="PTHR11061">
    <property type="entry name" value="RNA M5U METHYLTRANSFERASE"/>
    <property type="match status" value="1"/>
</dbReference>
<evidence type="ECO:0000313" key="6">
    <source>
        <dbReference type="Proteomes" id="UP000297972"/>
    </source>
</evidence>
<feature type="binding site" evidence="4">
    <location>
        <position position="81"/>
    </location>
    <ligand>
        <name>S-adenosyl-L-methionine</name>
        <dbReference type="ChEBI" id="CHEBI:59789"/>
    </ligand>
</feature>
<dbReference type="CDD" id="cd02440">
    <property type="entry name" value="AdoMet_MTases"/>
    <property type="match status" value="1"/>
</dbReference>
<reference evidence="5 6" key="1">
    <citation type="submission" date="2019-03" db="EMBL/GenBank/DDBJ databases">
        <authorList>
            <person name="Li J."/>
        </authorList>
    </citation>
    <scope>NUCLEOTIDE SEQUENCE [LARGE SCALE GENOMIC DNA]</scope>
    <source>
        <strain evidence="5 6">3058</strain>
    </source>
</reference>
<sequence>DSLAGATRIADLFAGCGTFTLPLARQAQVHAVEGLAAPLAALDSGWRAASGLNRVTTEVRDLARRPLMEDELARFDAIVIDPPRAGAAAQMARIAAARVPLVASVACDPVNFAKAARILADAGYRIHRLWVVDQFRFSPHVEIVAALTVR</sequence>